<comment type="caution">
    <text evidence="2">The sequence shown here is derived from an EMBL/GenBank/DDBJ whole genome shotgun (WGS) entry which is preliminary data.</text>
</comment>
<evidence type="ECO:0000313" key="3">
    <source>
        <dbReference type="Proteomes" id="UP001362999"/>
    </source>
</evidence>
<name>A0AAW0CL64_9AGAR</name>
<evidence type="ECO:0000256" key="1">
    <source>
        <dbReference type="SAM" id="MobiDB-lite"/>
    </source>
</evidence>
<gene>
    <name evidence="2" type="ORF">R3P38DRAFT_3181526</name>
</gene>
<feature type="region of interest" description="Disordered" evidence="1">
    <location>
        <begin position="1"/>
        <end position="29"/>
    </location>
</feature>
<reference evidence="2 3" key="1">
    <citation type="journal article" date="2024" name="J Genomics">
        <title>Draft genome sequencing and assembly of Favolaschia claudopus CIRM-BRFM 2984 isolated from oak limbs.</title>
        <authorList>
            <person name="Navarro D."/>
            <person name="Drula E."/>
            <person name="Chaduli D."/>
            <person name="Cazenave R."/>
            <person name="Ahrendt S."/>
            <person name="Wang J."/>
            <person name="Lipzen A."/>
            <person name="Daum C."/>
            <person name="Barry K."/>
            <person name="Grigoriev I.V."/>
            <person name="Favel A."/>
            <person name="Rosso M.N."/>
            <person name="Martin F."/>
        </authorList>
    </citation>
    <scope>NUCLEOTIDE SEQUENCE [LARGE SCALE GENOMIC DNA]</scope>
    <source>
        <strain evidence="2 3">CIRM-BRFM 2984</strain>
    </source>
</reference>
<protein>
    <submittedName>
        <fullName evidence="2">Uncharacterized protein</fullName>
    </submittedName>
</protein>
<dbReference type="Proteomes" id="UP001362999">
    <property type="component" value="Unassembled WGS sequence"/>
</dbReference>
<keyword evidence="3" id="KW-1185">Reference proteome</keyword>
<evidence type="ECO:0000313" key="2">
    <source>
        <dbReference type="EMBL" id="KAK7039733.1"/>
    </source>
</evidence>
<accession>A0AAW0CL64</accession>
<dbReference type="EMBL" id="JAWWNJ010000016">
    <property type="protein sequence ID" value="KAK7039733.1"/>
    <property type="molecule type" value="Genomic_DNA"/>
</dbReference>
<proteinExistence type="predicted"/>
<organism evidence="2 3">
    <name type="scientific">Favolaschia claudopus</name>
    <dbReference type="NCBI Taxonomy" id="2862362"/>
    <lineage>
        <taxon>Eukaryota</taxon>
        <taxon>Fungi</taxon>
        <taxon>Dikarya</taxon>
        <taxon>Basidiomycota</taxon>
        <taxon>Agaricomycotina</taxon>
        <taxon>Agaricomycetes</taxon>
        <taxon>Agaricomycetidae</taxon>
        <taxon>Agaricales</taxon>
        <taxon>Marasmiineae</taxon>
        <taxon>Mycenaceae</taxon>
        <taxon>Favolaschia</taxon>
    </lineage>
</organism>
<sequence>MVFRSKAQLPTPAQCDASKSSPARRHLPASRIGPYSVSRHSPLVLDCDNSELVLVAIFAFPTIRSFTGTCSAPQHRRSLRHRIVSKRMVLPWIPLLAMAWGRMPWRESCSLAQECVGGGEDEGLAVTLILAEQTFDKSKHYPVFTATINARTMNASSLVLPDARAMCGWRRLWGKISGCDSSRVGGECCQVARLGAVDRLTVSFLTSR</sequence>
<dbReference type="AlphaFoldDB" id="A0AAW0CL64"/>